<organism evidence="3 4">
    <name type="scientific">Bacillus solimangrovi</name>
    <dbReference type="NCBI Taxonomy" id="1305675"/>
    <lineage>
        <taxon>Bacteria</taxon>
        <taxon>Bacillati</taxon>
        <taxon>Bacillota</taxon>
        <taxon>Bacilli</taxon>
        <taxon>Bacillales</taxon>
        <taxon>Bacillaceae</taxon>
        <taxon>Bacillus</taxon>
    </lineage>
</organism>
<dbReference type="InterPro" id="IPR017937">
    <property type="entry name" value="Thioredoxin_CS"/>
</dbReference>
<dbReference type="Proteomes" id="UP000095209">
    <property type="component" value="Unassembled WGS sequence"/>
</dbReference>
<dbReference type="InterPro" id="IPR013766">
    <property type="entry name" value="Thioredoxin_domain"/>
</dbReference>
<dbReference type="PROSITE" id="PS00194">
    <property type="entry name" value="THIOREDOXIN_1"/>
    <property type="match status" value="1"/>
</dbReference>
<proteinExistence type="predicted"/>
<comment type="caution">
    <text evidence="3">The sequence shown here is derived from an EMBL/GenBank/DDBJ whole genome shotgun (WGS) entry which is preliminary data.</text>
</comment>
<protein>
    <recommendedName>
        <fullName evidence="2">Thioredoxin domain-containing protein</fullName>
    </recommendedName>
</protein>
<dbReference type="EMBL" id="MJEH01000027">
    <property type="protein sequence ID" value="OEH92485.1"/>
    <property type="molecule type" value="Genomic_DNA"/>
</dbReference>
<dbReference type="OrthoDB" id="25753at2"/>
<evidence type="ECO:0000313" key="3">
    <source>
        <dbReference type="EMBL" id="OEH92485.1"/>
    </source>
</evidence>
<sequence>MTRIIASIFIIGLVVYGVITSYLDSKEAEPFPAQAASDMVLTKGGVAPLFSLTNLQGEQVSLQELKGTKVILNFWATWCPPCKEEMPEMQKFYEENKDNDVIVLAVNATQTEIRASDVQDFVNEYELTFPILLDEEGIVNTDMYHVVTLPTTFFIDSNGIMQQQVLGSITYEQMKSITESLD</sequence>
<dbReference type="PANTHER" id="PTHR42852">
    <property type="entry name" value="THIOL:DISULFIDE INTERCHANGE PROTEIN DSBE"/>
    <property type="match status" value="1"/>
</dbReference>
<gene>
    <name evidence="3" type="ORF">BFG57_15625</name>
</gene>
<dbReference type="STRING" id="1305675.BFG57_15625"/>
<dbReference type="CDD" id="cd02966">
    <property type="entry name" value="TlpA_like_family"/>
    <property type="match status" value="1"/>
</dbReference>
<dbReference type="PANTHER" id="PTHR42852:SF1">
    <property type="entry name" value="THIOREDOXIN-LIKE PROTEIN YNEN"/>
    <property type="match status" value="1"/>
</dbReference>
<dbReference type="AlphaFoldDB" id="A0A1E5LEJ2"/>
<dbReference type="GO" id="GO:0016491">
    <property type="term" value="F:oxidoreductase activity"/>
    <property type="evidence" value="ECO:0007669"/>
    <property type="project" value="InterPro"/>
</dbReference>
<dbReference type="RefSeq" id="WP_069717487.1">
    <property type="nucleotide sequence ID" value="NZ_MJEH01000027.1"/>
</dbReference>
<evidence type="ECO:0000256" key="1">
    <source>
        <dbReference type="ARBA" id="ARBA00023157"/>
    </source>
</evidence>
<dbReference type="PROSITE" id="PS51352">
    <property type="entry name" value="THIOREDOXIN_2"/>
    <property type="match status" value="1"/>
</dbReference>
<feature type="domain" description="Thioredoxin" evidence="2">
    <location>
        <begin position="41"/>
        <end position="182"/>
    </location>
</feature>
<dbReference type="InterPro" id="IPR000866">
    <property type="entry name" value="AhpC/TSA"/>
</dbReference>
<dbReference type="SUPFAM" id="SSF52833">
    <property type="entry name" value="Thioredoxin-like"/>
    <property type="match status" value="1"/>
</dbReference>
<name>A0A1E5LEJ2_9BACI</name>
<evidence type="ECO:0000313" key="4">
    <source>
        <dbReference type="Proteomes" id="UP000095209"/>
    </source>
</evidence>
<evidence type="ECO:0000259" key="2">
    <source>
        <dbReference type="PROSITE" id="PS51352"/>
    </source>
</evidence>
<dbReference type="Gene3D" id="3.40.30.10">
    <property type="entry name" value="Glutaredoxin"/>
    <property type="match status" value="1"/>
</dbReference>
<accession>A0A1E5LEJ2</accession>
<keyword evidence="1" id="KW-1015">Disulfide bond</keyword>
<reference evidence="3 4" key="1">
    <citation type="submission" date="2016-08" db="EMBL/GenBank/DDBJ databases">
        <title>Genome of Bacillus solimangrovi GH2-4.</title>
        <authorList>
            <person name="Lim S."/>
            <person name="Kim B.-C."/>
        </authorList>
    </citation>
    <scope>NUCLEOTIDE SEQUENCE [LARGE SCALE GENOMIC DNA]</scope>
    <source>
        <strain evidence="3 4">GH2-4</strain>
    </source>
</reference>
<dbReference type="GO" id="GO:0016209">
    <property type="term" value="F:antioxidant activity"/>
    <property type="evidence" value="ECO:0007669"/>
    <property type="project" value="InterPro"/>
</dbReference>
<keyword evidence="4" id="KW-1185">Reference proteome</keyword>
<dbReference type="InterPro" id="IPR036249">
    <property type="entry name" value="Thioredoxin-like_sf"/>
</dbReference>
<dbReference type="Pfam" id="PF00578">
    <property type="entry name" value="AhpC-TSA"/>
    <property type="match status" value="1"/>
</dbReference>
<dbReference type="InterPro" id="IPR050553">
    <property type="entry name" value="Thioredoxin_ResA/DsbE_sf"/>
</dbReference>